<evidence type="ECO:0000256" key="3">
    <source>
        <dbReference type="SAM" id="Phobius"/>
    </source>
</evidence>
<gene>
    <name evidence="4" type="ORF">ODV15_10535</name>
</gene>
<evidence type="ECO:0000313" key="5">
    <source>
        <dbReference type="Proteomes" id="UP001143700"/>
    </source>
</evidence>
<dbReference type="EMBL" id="JAOTGU010000027">
    <property type="protein sequence ID" value="MDB6262974.1"/>
    <property type="molecule type" value="Genomic_DNA"/>
</dbReference>
<protein>
    <submittedName>
        <fullName evidence="4">Uncharacterized protein</fullName>
    </submittedName>
</protein>
<accession>A0A9X3WDL7</accession>
<organism evidence="4 5">
    <name type="scientific">Lactobacillus amylovorus</name>
    <dbReference type="NCBI Taxonomy" id="1604"/>
    <lineage>
        <taxon>Bacteria</taxon>
        <taxon>Bacillati</taxon>
        <taxon>Bacillota</taxon>
        <taxon>Bacilli</taxon>
        <taxon>Lactobacillales</taxon>
        <taxon>Lactobacillaceae</taxon>
        <taxon>Lactobacillus</taxon>
    </lineage>
</organism>
<proteinExistence type="predicted"/>
<evidence type="ECO:0000256" key="2">
    <source>
        <dbReference type="SAM" id="MobiDB-lite"/>
    </source>
</evidence>
<sequence length="532" mass="60008">MSTNVVLGMDDATADIFREQLMSYSDKLNVMENIPIFHNAQRALKMLNPEPDVFLISANHMRYDGTDYKKELLRGLLNLKMDKQTSRIRLAVQVDALPTDPFLRSLALVQVDDIFSGTSQNPAEFNMAQVAKQLSVDPNIKNIYKYLHLNQPVDQIDSLREVSQNIAPSDNGRVKQLEKLVKVLKQQRDDLQEQVGVNSVPKEDYDDVINELKKIMNSGLTDEKFQALFKKLVNINENQQSKIEQITAVNEKLNNSVVDLNSQLSAYEDISTDNGENERLKRENYMLKQKVAMTNSSSNQPAPRKPRVATTQNRGAPRKTTASSQESGSSVGKVIVILVAAFGLLFGGIFVYRHISHSPQQTQVDQKPSFSKLIKAENYDTAAKYYPSKAVKAENAMMADKNLSAKGTMAERIGKYSSNDVIKFDIAYFNGNYQDAVDLYKNSPSTDLTNLSKERRVMAAYSLMKIGSISEAKKVASPLDNEKLNQRISVYEKFYNANKILNNKIQNGHLTKKEEEKAKQQIKENQEAMDKL</sequence>
<keyword evidence="3" id="KW-0472">Membrane</keyword>
<reference evidence="4" key="1">
    <citation type="journal article" date="2022" name="Microorganisms">
        <title>Antibiotic Susceptibility, Resistance Gene Determinants and Corresponding Genomic Regions in Lactobacillus amylovorus Isolates Derived from Wild Boars and Domestic Pigs.</title>
        <authorList>
            <person name="Moravkova M."/>
            <person name="Kostovova I."/>
            <person name="Kavanova K."/>
            <person name="Pechar R."/>
            <person name="Stanek S."/>
            <person name="Brychta A."/>
            <person name="Zeman M."/>
            <person name="Kubasova T."/>
        </authorList>
    </citation>
    <scope>NUCLEOTIDE SEQUENCE</scope>
    <source>
        <strain evidence="4">M356A</strain>
    </source>
</reference>
<feature type="transmembrane region" description="Helical" evidence="3">
    <location>
        <begin position="334"/>
        <end position="352"/>
    </location>
</feature>
<reference evidence="4" key="2">
    <citation type="submission" date="2022-10" db="EMBL/GenBank/DDBJ databases">
        <authorList>
            <person name="Kostovova I."/>
            <person name="Moravkova M."/>
            <person name="Pechar R."/>
        </authorList>
    </citation>
    <scope>NUCLEOTIDE SEQUENCE</scope>
    <source>
        <strain evidence="4">M356A</strain>
    </source>
</reference>
<feature type="region of interest" description="Disordered" evidence="2">
    <location>
        <begin position="293"/>
        <end position="326"/>
    </location>
</feature>
<comment type="caution">
    <text evidence="4">The sequence shown here is derived from an EMBL/GenBank/DDBJ whole genome shotgun (WGS) entry which is preliminary data.</text>
</comment>
<keyword evidence="1" id="KW-0175">Coiled coil</keyword>
<feature type="coiled-coil region" evidence="1">
    <location>
        <begin position="236"/>
        <end position="270"/>
    </location>
</feature>
<keyword evidence="3" id="KW-0812">Transmembrane</keyword>
<name>A0A9X3WDL7_LACAM</name>
<dbReference type="RefSeq" id="WP_271870907.1">
    <property type="nucleotide sequence ID" value="NZ_JAOTGU010000027.1"/>
</dbReference>
<evidence type="ECO:0000256" key="1">
    <source>
        <dbReference type="SAM" id="Coils"/>
    </source>
</evidence>
<keyword evidence="3" id="KW-1133">Transmembrane helix</keyword>
<feature type="compositionally biased region" description="Polar residues" evidence="2">
    <location>
        <begin position="309"/>
        <end position="326"/>
    </location>
</feature>
<feature type="region of interest" description="Disordered" evidence="2">
    <location>
        <begin position="512"/>
        <end position="532"/>
    </location>
</feature>
<dbReference type="Proteomes" id="UP001143700">
    <property type="component" value="Unassembled WGS sequence"/>
</dbReference>
<dbReference type="AlphaFoldDB" id="A0A9X3WDL7"/>
<evidence type="ECO:0000313" key="4">
    <source>
        <dbReference type="EMBL" id="MDB6262974.1"/>
    </source>
</evidence>